<accession>A0A0A9HE83</accession>
<organism evidence="1">
    <name type="scientific">Arundo donax</name>
    <name type="common">Giant reed</name>
    <name type="synonym">Donax arundinaceus</name>
    <dbReference type="NCBI Taxonomy" id="35708"/>
    <lineage>
        <taxon>Eukaryota</taxon>
        <taxon>Viridiplantae</taxon>
        <taxon>Streptophyta</taxon>
        <taxon>Embryophyta</taxon>
        <taxon>Tracheophyta</taxon>
        <taxon>Spermatophyta</taxon>
        <taxon>Magnoliopsida</taxon>
        <taxon>Liliopsida</taxon>
        <taxon>Poales</taxon>
        <taxon>Poaceae</taxon>
        <taxon>PACMAD clade</taxon>
        <taxon>Arundinoideae</taxon>
        <taxon>Arundineae</taxon>
        <taxon>Arundo</taxon>
    </lineage>
</organism>
<protein>
    <submittedName>
        <fullName evidence="1">Uncharacterized protein</fullName>
    </submittedName>
</protein>
<proteinExistence type="predicted"/>
<dbReference type="EMBL" id="GBRH01166673">
    <property type="protein sequence ID" value="JAE31223.1"/>
    <property type="molecule type" value="Transcribed_RNA"/>
</dbReference>
<reference evidence="1" key="2">
    <citation type="journal article" date="2015" name="Data Brief">
        <title>Shoot transcriptome of the giant reed, Arundo donax.</title>
        <authorList>
            <person name="Barrero R.A."/>
            <person name="Guerrero F.D."/>
            <person name="Moolhuijzen P."/>
            <person name="Goolsby J.A."/>
            <person name="Tidwell J."/>
            <person name="Bellgard S.E."/>
            <person name="Bellgard M.I."/>
        </authorList>
    </citation>
    <scope>NUCLEOTIDE SEQUENCE</scope>
    <source>
        <tissue evidence="1">Shoot tissue taken approximately 20 cm above the soil surface</tissue>
    </source>
</reference>
<reference evidence="1" key="1">
    <citation type="submission" date="2014-09" db="EMBL/GenBank/DDBJ databases">
        <authorList>
            <person name="Magalhaes I.L.F."/>
            <person name="Oliveira U."/>
            <person name="Santos F.R."/>
            <person name="Vidigal T.H.D.A."/>
            <person name="Brescovit A.D."/>
            <person name="Santos A.J."/>
        </authorList>
    </citation>
    <scope>NUCLEOTIDE SEQUENCE</scope>
    <source>
        <tissue evidence="1">Shoot tissue taken approximately 20 cm above the soil surface</tissue>
    </source>
</reference>
<evidence type="ECO:0000313" key="1">
    <source>
        <dbReference type="EMBL" id="JAE31223.1"/>
    </source>
</evidence>
<sequence>MPQSLLKARWSSFFKFASQKLQFLCHNSTKRILYK</sequence>
<dbReference type="AlphaFoldDB" id="A0A0A9HE83"/>
<name>A0A0A9HE83_ARUDO</name>